<feature type="transmembrane region" description="Helical" evidence="6">
    <location>
        <begin position="65"/>
        <end position="83"/>
    </location>
</feature>
<protein>
    <submittedName>
        <fullName evidence="8">DMT family transporter</fullName>
    </submittedName>
</protein>
<dbReference type="InterPro" id="IPR000620">
    <property type="entry name" value="EamA_dom"/>
</dbReference>
<evidence type="ECO:0000259" key="7">
    <source>
        <dbReference type="Pfam" id="PF00892"/>
    </source>
</evidence>
<proteinExistence type="inferred from homology"/>
<keyword evidence="3 6" id="KW-0812">Transmembrane</keyword>
<dbReference type="RefSeq" id="WP_161819854.1">
    <property type="nucleotide sequence ID" value="NZ_JAACJS010000015.1"/>
</dbReference>
<feature type="domain" description="EamA" evidence="7">
    <location>
        <begin position="151"/>
        <end position="286"/>
    </location>
</feature>
<reference evidence="8 9" key="1">
    <citation type="submission" date="2020-01" db="EMBL/GenBank/DDBJ databases">
        <title>Genome analysis.</title>
        <authorList>
            <person name="Wu S."/>
            <person name="Wang G."/>
        </authorList>
    </citation>
    <scope>NUCLEOTIDE SEQUENCE [LARGE SCALE GENOMIC DNA]</scope>
    <source>
        <strain evidence="8 9">SYL130</strain>
    </source>
</reference>
<keyword evidence="9" id="KW-1185">Reference proteome</keyword>
<dbReference type="InterPro" id="IPR037185">
    <property type="entry name" value="EmrE-like"/>
</dbReference>
<feature type="transmembrane region" description="Helical" evidence="6">
    <location>
        <begin position="5"/>
        <end position="27"/>
    </location>
</feature>
<organism evidence="8 9">
    <name type="scientific">Sediminibacterium roseum</name>
    <dbReference type="NCBI Taxonomy" id="1978412"/>
    <lineage>
        <taxon>Bacteria</taxon>
        <taxon>Pseudomonadati</taxon>
        <taxon>Bacteroidota</taxon>
        <taxon>Chitinophagia</taxon>
        <taxon>Chitinophagales</taxon>
        <taxon>Chitinophagaceae</taxon>
        <taxon>Sediminibacterium</taxon>
    </lineage>
</organism>
<dbReference type="EMBL" id="JAACJS010000015">
    <property type="protein sequence ID" value="NCI51574.1"/>
    <property type="molecule type" value="Genomic_DNA"/>
</dbReference>
<feature type="transmembrane region" description="Helical" evidence="6">
    <location>
        <begin position="33"/>
        <end position="53"/>
    </location>
</feature>
<dbReference type="PANTHER" id="PTHR32322:SF2">
    <property type="entry name" value="EAMA DOMAIN-CONTAINING PROTEIN"/>
    <property type="match status" value="1"/>
</dbReference>
<dbReference type="SUPFAM" id="SSF103481">
    <property type="entry name" value="Multidrug resistance efflux transporter EmrE"/>
    <property type="match status" value="2"/>
</dbReference>
<evidence type="ECO:0000256" key="6">
    <source>
        <dbReference type="SAM" id="Phobius"/>
    </source>
</evidence>
<gene>
    <name evidence="8" type="ORF">GWC95_16715</name>
</gene>
<keyword evidence="4 6" id="KW-1133">Transmembrane helix</keyword>
<evidence type="ECO:0000256" key="2">
    <source>
        <dbReference type="ARBA" id="ARBA00007362"/>
    </source>
</evidence>
<feature type="domain" description="EamA" evidence="7">
    <location>
        <begin position="10"/>
        <end position="137"/>
    </location>
</feature>
<dbReference type="PANTHER" id="PTHR32322">
    <property type="entry name" value="INNER MEMBRANE TRANSPORTER"/>
    <property type="match status" value="1"/>
</dbReference>
<evidence type="ECO:0000256" key="1">
    <source>
        <dbReference type="ARBA" id="ARBA00004141"/>
    </source>
</evidence>
<feature type="transmembrane region" description="Helical" evidence="6">
    <location>
        <begin position="216"/>
        <end position="236"/>
    </location>
</feature>
<name>A0ABW9ZZ96_9BACT</name>
<evidence type="ECO:0000313" key="8">
    <source>
        <dbReference type="EMBL" id="NCI51574.1"/>
    </source>
</evidence>
<evidence type="ECO:0000256" key="3">
    <source>
        <dbReference type="ARBA" id="ARBA00022692"/>
    </source>
</evidence>
<dbReference type="Pfam" id="PF00892">
    <property type="entry name" value="EamA"/>
    <property type="match status" value="2"/>
</dbReference>
<feature type="transmembrane region" description="Helical" evidence="6">
    <location>
        <begin position="243"/>
        <end position="262"/>
    </location>
</feature>
<feature type="transmembrane region" description="Helical" evidence="6">
    <location>
        <begin position="268"/>
        <end position="285"/>
    </location>
</feature>
<feature type="transmembrane region" description="Helical" evidence="6">
    <location>
        <begin position="147"/>
        <end position="168"/>
    </location>
</feature>
<accession>A0ABW9ZZ96</accession>
<evidence type="ECO:0000256" key="4">
    <source>
        <dbReference type="ARBA" id="ARBA00022989"/>
    </source>
</evidence>
<comment type="caution">
    <text evidence="8">The sequence shown here is derived from an EMBL/GenBank/DDBJ whole genome shotgun (WGS) entry which is preliminary data.</text>
</comment>
<feature type="transmembrane region" description="Helical" evidence="6">
    <location>
        <begin position="123"/>
        <end position="141"/>
    </location>
</feature>
<feature type="transmembrane region" description="Helical" evidence="6">
    <location>
        <begin position="180"/>
        <end position="204"/>
    </location>
</feature>
<dbReference type="Proteomes" id="UP000753802">
    <property type="component" value="Unassembled WGS sequence"/>
</dbReference>
<keyword evidence="5 6" id="KW-0472">Membrane</keyword>
<dbReference type="InterPro" id="IPR050638">
    <property type="entry name" value="AA-Vitamin_Transporters"/>
</dbReference>
<feature type="transmembrane region" description="Helical" evidence="6">
    <location>
        <begin position="95"/>
        <end position="116"/>
    </location>
</feature>
<sequence>MRDKLFNWALFTILSLIWGSSFILMKAGMNTLTAYHVASIRILSAGVVLIPFAFRALKQVPKNKLVLVILSGLLGSFFPAYLFCIAETRIESSLAGILNALTPLFTILVGIAFFQLKANVQKIIGVLIGFGGLCLLVAPSGNISFEHFTHIMLVLLATLLYGINVNMVGRHMQGVGSINIAALAFTFLIVPTIVILYFTGYFHLPLTHKDVMLSTLASSVLGIGGTAIASILFYMLVKRAGTLFASMVTYGIPFVAVLWGVWGGEQVTLWQMGCLGIILAGVYLVNKKN</sequence>
<comment type="similarity">
    <text evidence="2">Belongs to the EamA transporter family.</text>
</comment>
<comment type="subcellular location">
    <subcellularLocation>
        <location evidence="1">Membrane</location>
        <topology evidence="1">Multi-pass membrane protein</topology>
    </subcellularLocation>
</comment>
<evidence type="ECO:0000313" key="9">
    <source>
        <dbReference type="Proteomes" id="UP000753802"/>
    </source>
</evidence>
<evidence type="ECO:0000256" key="5">
    <source>
        <dbReference type="ARBA" id="ARBA00023136"/>
    </source>
</evidence>